<feature type="compositionally biased region" description="Polar residues" evidence="8">
    <location>
        <begin position="392"/>
        <end position="409"/>
    </location>
</feature>
<dbReference type="GO" id="GO:0005634">
    <property type="term" value="C:nucleus"/>
    <property type="evidence" value="ECO:0007669"/>
    <property type="project" value="UniProtKB-SubCell"/>
</dbReference>
<accession>A0A6G1FSN1</accession>
<keyword evidence="11" id="KW-1185">Reference proteome</keyword>
<feature type="compositionally biased region" description="Polar residues" evidence="8">
    <location>
        <begin position="803"/>
        <end position="822"/>
    </location>
</feature>
<evidence type="ECO:0000256" key="6">
    <source>
        <dbReference type="ARBA" id="ARBA00023212"/>
    </source>
</evidence>
<dbReference type="AlphaFoldDB" id="A0A6G1FSN1"/>
<feature type="region of interest" description="Disordered" evidence="8">
    <location>
        <begin position="533"/>
        <end position="560"/>
    </location>
</feature>
<dbReference type="InterPro" id="IPR005635">
    <property type="entry name" value="Inner_centromere_prot_ARK-bd"/>
</dbReference>
<evidence type="ECO:0000313" key="10">
    <source>
        <dbReference type="EMBL" id="KAF1808689.1"/>
    </source>
</evidence>
<proteinExistence type="inferred from homology"/>
<dbReference type="EMBL" id="ML975180">
    <property type="protein sequence ID" value="KAF1808689.1"/>
    <property type="molecule type" value="Genomic_DNA"/>
</dbReference>
<feature type="compositionally biased region" description="Low complexity" evidence="8">
    <location>
        <begin position="166"/>
        <end position="176"/>
    </location>
</feature>
<sequence length="1227" mass="134252">MTMLRSKASIGSAQWLLNENEQAQELIDQEVEEFSYSVRNDLEWLNEHMNDVFSGRNINVTDVFKTPGKLRGKTPRTARKRNALEKRAPLSDLFAPNPQANPSPLHKSLATKNPIFQVAEDIENRPPTSARKSPNKAIGAGKENVDSGYHEPSHYEMHVDPAPPATLSQSSTLCTSQQSAIKSPVLTNTPQNIQDRDVTDDSFVSAKEDLVAREAAIKAASDDVFVDKENLPRASPRPQAEPATAPEDQDIEMGGTGDENETMDVDGTHSPSDGSSPVKPLLRKSSMTFAALPGREPHMKSIGGRTSGTNPFNGRSSQLGRFTGGKSLGGPQLARTSNAPTSDHMDVDDDTMPPSLPREESETTRMHHKTSTQRLADKINMLGKSKEPRASKSITVNPQPQYPNISSNSDKVHSEPSPPPVPPKDVAAERELVNSLDDEDDWIAPVQYKPLAEEMQRPQVFKTRSQETIKTVVDEEHPSTQMPIVKASTNPTSPSRPGFLFGHGKSVSSSAVPSPLRPAMALEASHKKAFSVSNPDLRAGLESTTPAGSPTGKRFGDGPLSASKAKLYSVLKSAKGIFASSAGISAQAKMEALSPMPSPRRERTIMENGPLSPNPNVQPTYALYPNLGESIASGPSSKSPSREYEGRRLRSSSEREREEKRKEKEAKEHRKMEAGLQKAREKESQRATAQKMQQSKTTAKAKQAASSIRSGATSQAGSDTERNKVADEMPPPPPPKSLLPTSQSKSREPRKLFKPSRENLKTRPAPVSIKLASQRIGQLQPSTAALSASLQDSLGPAPPSKQPGISTKASNPSLHSASSTGSIKGRPRALEAAMKKKEQDEKAAQRKAEQKRELEQRRQAKAEEDRRLEQQRKAAEAERAQQARQAAQKKAEEARRRQEQQRKDAMRPPSRPGNDLASALQQEKSHGHPPHPRSDLTGPRPMSTKPGGGVVPHVNPAKPPKRLYQQDAEDESAPRPVPRQGPPFQQLDTKRRKTEDIEDEDVENRRSVMAPPIRQSNIRKEPSKFTHGYVPATQAPAHAPSMFKSAVTAQHNLQHGKIPDNAKFASGRIPFADAPNPPAGPSNPSHAPQQFKTPGRPAASTAVATTSKSSPALPPGESIALPEIATDSEDEDSENEFVAPSWVNSPALNSLLQQQQLVDPEQIFGPIAPLQMEEIFKNKDRHKRFRDRTSSANWSGNDRLTEEERRKDREAREKLVKEGGWSFHQNP</sequence>
<dbReference type="RefSeq" id="XP_033530320.1">
    <property type="nucleotide sequence ID" value="XM_033682036.1"/>
</dbReference>
<evidence type="ECO:0000256" key="4">
    <source>
        <dbReference type="ARBA" id="ARBA00022490"/>
    </source>
</evidence>
<feature type="compositionally biased region" description="Basic and acidic residues" evidence="8">
    <location>
        <begin position="640"/>
        <end position="685"/>
    </location>
</feature>
<evidence type="ECO:0000256" key="3">
    <source>
        <dbReference type="ARBA" id="ARBA00010042"/>
    </source>
</evidence>
<feature type="region of interest" description="Disordered" evidence="8">
    <location>
        <begin position="227"/>
        <end position="441"/>
    </location>
</feature>
<feature type="compositionally biased region" description="Basic and acidic residues" evidence="8">
    <location>
        <begin position="1199"/>
        <end position="1217"/>
    </location>
</feature>
<feature type="domain" description="Inner centromere protein ARK-binding" evidence="9">
    <location>
        <begin position="1123"/>
        <end position="1176"/>
    </location>
</feature>
<evidence type="ECO:0000256" key="8">
    <source>
        <dbReference type="SAM" id="MobiDB-lite"/>
    </source>
</evidence>
<dbReference type="Proteomes" id="UP000504638">
    <property type="component" value="Unplaced"/>
</dbReference>
<feature type="region of interest" description="Disordered" evidence="8">
    <location>
        <begin position="84"/>
        <end position="108"/>
    </location>
</feature>
<comment type="similarity">
    <text evidence="3">Belongs to the INCENP family.</text>
</comment>
<feature type="compositionally biased region" description="Basic and acidic residues" evidence="8">
    <location>
        <begin position="833"/>
        <end position="881"/>
    </location>
</feature>
<feature type="region of interest" description="Disordered" evidence="8">
    <location>
        <begin position="1181"/>
        <end position="1227"/>
    </location>
</feature>
<feature type="compositionally biased region" description="Polar residues" evidence="8">
    <location>
        <begin position="479"/>
        <end position="495"/>
    </location>
</feature>
<feature type="region of interest" description="Disordered" evidence="8">
    <location>
        <begin position="123"/>
        <end position="176"/>
    </location>
</feature>
<evidence type="ECO:0000313" key="12">
    <source>
        <dbReference type="RefSeq" id="XP_033530320.1"/>
    </source>
</evidence>
<feature type="compositionally biased region" description="Basic and acidic residues" evidence="8">
    <location>
        <begin position="745"/>
        <end position="761"/>
    </location>
</feature>
<comment type="subcellular location">
    <subcellularLocation>
        <location evidence="2">Cytoplasm</location>
        <location evidence="2">Cytoskeleton</location>
        <location evidence="2">Spindle</location>
    </subcellularLocation>
    <subcellularLocation>
        <location evidence="1">Nucleus</location>
    </subcellularLocation>
</comment>
<feature type="compositionally biased region" description="Acidic residues" evidence="8">
    <location>
        <begin position="1126"/>
        <end position="1135"/>
    </location>
</feature>
<keyword evidence="5" id="KW-0159">Chromosome partition</keyword>
<feature type="compositionally biased region" description="Low complexity" evidence="8">
    <location>
        <begin position="687"/>
        <end position="707"/>
    </location>
</feature>
<keyword evidence="7" id="KW-0539">Nucleus</keyword>
<feature type="region of interest" description="Disordered" evidence="8">
    <location>
        <begin position="584"/>
        <end position="1023"/>
    </location>
</feature>
<reference evidence="12" key="2">
    <citation type="submission" date="2020-04" db="EMBL/GenBank/DDBJ databases">
        <authorList>
            <consortium name="NCBI Genome Project"/>
        </authorList>
    </citation>
    <scope>NUCLEOTIDE SEQUENCE</scope>
    <source>
        <strain evidence="12">CBS 781.70</strain>
    </source>
</reference>
<evidence type="ECO:0000256" key="2">
    <source>
        <dbReference type="ARBA" id="ARBA00004186"/>
    </source>
</evidence>
<evidence type="ECO:0000256" key="5">
    <source>
        <dbReference type="ARBA" id="ARBA00022829"/>
    </source>
</evidence>
<feature type="compositionally biased region" description="Polar residues" evidence="8">
    <location>
        <begin position="307"/>
        <end position="320"/>
    </location>
</feature>
<evidence type="ECO:0000259" key="9">
    <source>
        <dbReference type="Pfam" id="PF03941"/>
    </source>
</evidence>
<dbReference type="Pfam" id="PF03941">
    <property type="entry name" value="INCENP_ARK-bind"/>
    <property type="match status" value="1"/>
</dbReference>
<feature type="compositionally biased region" description="Polar residues" evidence="8">
    <location>
        <begin position="775"/>
        <end position="792"/>
    </location>
</feature>
<feature type="compositionally biased region" description="Low complexity" evidence="8">
    <location>
        <begin position="630"/>
        <end position="639"/>
    </location>
</feature>
<evidence type="ECO:0000313" key="11">
    <source>
        <dbReference type="Proteomes" id="UP000504638"/>
    </source>
</evidence>
<keyword evidence="4" id="KW-0963">Cytoplasm</keyword>
<feature type="compositionally biased region" description="Polar residues" evidence="8">
    <location>
        <begin position="708"/>
        <end position="718"/>
    </location>
</feature>
<dbReference type="OrthoDB" id="6123at2759"/>
<protein>
    <recommendedName>
        <fullName evidence="9">Inner centromere protein ARK-binding domain-containing protein</fullName>
    </recommendedName>
</protein>
<feature type="region of interest" description="Disordered" evidence="8">
    <location>
        <begin position="1058"/>
        <end position="1137"/>
    </location>
</feature>
<dbReference type="GO" id="GO:0005819">
    <property type="term" value="C:spindle"/>
    <property type="evidence" value="ECO:0007669"/>
    <property type="project" value="UniProtKB-SubCell"/>
</dbReference>
<dbReference type="GO" id="GO:0007059">
    <property type="term" value="P:chromosome segregation"/>
    <property type="evidence" value="ECO:0007669"/>
    <property type="project" value="UniProtKB-KW"/>
</dbReference>
<evidence type="ECO:0000256" key="7">
    <source>
        <dbReference type="ARBA" id="ARBA00023242"/>
    </source>
</evidence>
<reference evidence="10 12" key="1">
    <citation type="submission" date="2020-01" db="EMBL/GenBank/DDBJ databases">
        <authorList>
            <consortium name="DOE Joint Genome Institute"/>
            <person name="Haridas S."/>
            <person name="Albert R."/>
            <person name="Binder M."/>
            <person name="Bloem J."/>
            <person name="Labutti K."/>
            <person name="Salamov A."/>
            <person name="Andreopoulos B."/>
            <person name="Baker S.E."/>
            <person name="Barry K."/>
            <person name="Bills G."/>
            <person name="Bluhm B.H."/>
            <person name="Cannon C."/>
            <person name="Castanera R."/>
            <person name="Culley D.E."/>
            <person name="Daum C."/>
            <person name="Ezra D."/>
            <person name="Gonzalez J.B."/>
            <person name="Henrissat B."/>
            <person name="Kuo A."/>
            <person name="Liang C."/>
            <person name="Lipzen A."/>
            <person name="Lutzoni F."/>
            <person name="Magnuson J."/>
            <person name="Mondo S."/>
            <person name="Nolan M."/>
            <person name="Ohm R."/>
            <person name="Pangilinan J."/>
            <person name="Park H.-J."/>
            <person name="Ramirez L."/>
            <person name="Alfaro M."/>
            <person name="Sun H."/>
            <person name="Tritt A."/>
            <person name="Yoshinaga Y."/>
            <person name="Zwiers L.-H."/>
            <person name="Turgeon B.G."/>
            <person name="Goodwin S.B."/>
            <person name="Spatafora J.W."/>
            <person name="Crous P.W."/>
            <person name="Grigoriev I.V."/>
        </authorList>
    </citation>
    <scope>NUCLEOTIDE SEQUENCE</scope>
    <source>
        <strain evidence="10 12">CBS 781.70</strain>
    </source>
</reference>
<name>A0A6G1FSN1_9PEZI</name>
<dbReference type="PANTHER" id="PTHR13142">
    <property type="entry name" value="INNER CENTROMERE PROTEIN"/>
    <property type="match status" value="1"/>
</dbReference>
<feature type="compositionally biased region" description="Basic and acidic residues" evidence="8">
    <location>
        <begin position="889"/>
        <end position="906"/>
    </location>
</feature>
<feature type="compositionally biased region" description="Basic and acidic residues" evidence="8">
    <location>
        <begin position="464"/>
        <end position="478"/>
    </location>
</feature>
<keyword evidence="6" id="KW-0206">Cytoskeleton</keyword>
<dbReference type="PANTHER" id="PTHR13142:SF1">
    <property type="entry name" value="INNER CENTROMERE PROTEIN"/>
    <property type="match status" value="1"/>
</dbReference>
<feature type="compositionally biased region" description="Basic and acidic residues" evidence="8">
    <location>
        <begin position="143"/>
        <end position="159"/>
    </location>
</feature>
<organism evidence="10">
    <name type="scientific">Eremomyces bilateralis CBS 781.70</name>
    <dbReference type="NCBI Taxonomy" id="1392243"/>
    <lineage>
        <taxon>Eukaryota</taxon>
        <taxon>Fungi</taxon>
        <taxon>Dikarya</taxon>
        <taxon>Ascomycota</taxon>
        <taxon>Pezizomycotina</taxon>
        <taxon>Dothideomycetes</taxon>
        <taxon>Dothideomycetes incertae sedis</taxon>
        <taxon>Eremomycetales</taxon>
        <taxon>Eremomycetaceae</taxon>
        <taxon>Eremomyces</taxon>
    </lineage>
</organism>
<evidence type="ECO:0000256" key="1">
    <source>
        <dbReference type="ARBA" id="ARBA00004123"/>
    </source>
</evidence>
<reference evidence="12" key="3">
    <citation type="submission" date="2025-04" db="UniProtKB">
        <authorList>
            <consortium name="RefSeq"/>
        </authorList>
    </citation>
    <scope>IDENTIFICATION</scope>
    <source>
        <strain evidence="12">CBS 781.70</strain>
    </source>
</reference>
<gene>
    <name evidence="10 12" type="ORF">P152DRAFT_485238</name>
</gene>
<feature type="region of interest" description="Disordered" evidence="8">
    <location>
        <begin position="457"/>
        <end position="513"/>
    </location>
</feature>
<dbReference type="GeneID" id="54422606"/>
<dbReference type="CDD" id="cd22249">
    <property type="entry name" value="UDM1_RNF168_RNF169-like"/>
    <property type="match status" value="1"/>
</dbReference>
<feature type="compositionally biased region" description="Low complexity" evidence="8">
    <location>
        <begin position="1098"/>
        <end position="1110"/>
    </location>
</feature>